<feature type="region of interest" description="Disordered" evidence="5">
    <location>
        <begin position="1"/>
        <end position="28"/>
    </location>
</feature>
<evidence type="ECO:0000256" key="1">
    <source>
        <dbReference type="ARBA" id="ARBA00004141"/>
    </source>
</evidence>
<dbReference type="SUPFAM" id="SSF103473">
    <property type="entry name" value="MFS general substrate transporter"/>
    <property type="match status" value="1"/>
</dbReference>
<dbReference type="GO" id="GO:0022857">
    <property type="term" value="F:transmembrane transporter activity"/>
    <property type="evidence" value="ECO:0007669"/>
    <property type="project" value="InterPro"/>
</dbReference>
<feature type="transmembrane region" description="Helical" evidence="6">
    <location>
        <begin position="231"/>
        <end position="253"/>
    </location>
</feature>
<keyword evidence="4 6" id="KW-0472">Membrane</keyword>
<reference evidence="7" key="1">
    <citation type="journal article" date="2020" name="Stud. Mycol.">
        <title>101 Dothideomycetes genomes: a test case for predicting lifestyles and emergence of pathogens.</title>
        <authorList>
            <person name="Haridas S."/>
            <person name="Albert R."/>
            <person name="Binder M."/>
            <person name="Bloem J."/>
            <person name="Labutti K."/>
            <person name="Salamov A."/>
            <person name="Andreopoulos B."/>
            <person name="Baker S."/>
            <person name="Barry K."/>
            <person name="Bills G."/>
            <person name="Bluhm B."/>
            <person name="Cannon C."/>
            <person name="Castanera R."/>
            <person name="Culley D."/>
            <person name="Daum C."/>
            <person name="Ezra D."/>
            <person name="Gonzalez J."/>
            <person name="Henrissat B."/>
            <person name="Kuo A."/>
            <person name="Liang C."/>
            <person name="Lipzen A."/>
            <person name="Lutzoni F."/>
            <person name="Magnuson J."/>
            <person name="Mondo S."/>
            <person name="Nolan M."/>
            <person name="Ohm R."/>
            <person name="Pangilinan J."/>
            <person name="Park H.-J."/>
            <person name="Ramirez L."/>
            <person name="Alfaro M."/>
            <person name="Sun H."/>
            <person name="Tritt A."/>
            <person name="Yoshinaga Y."/>
            <person name="Zwiers L.-H."/>
            <person name="Turgeon B."/>
            <person name="Goodwin S."/>
            <person name="Spatafora J."/>
            <person name="Crous P."/>
            <person name="Grigoriev I."/>
        </authorList>
    </citation>
    <scope>NUCLEOTIDE SEQUENCE</scope>
    <source>
        <strain evidence="7">CBS 116435</strain>
    </source>
</reference>
<keyword evidence="3 6" id="KW-1133">Transmembrane helix</keyword>
<feature type="transmembrane region" description="Helical" evidence="6">
    <location>
        <begin position="506"/>
        <end position="528"/>
    </location>
</feature>
<feature type="transmembrane region" description="Helical" evidence="6">
    <location>
        <begin position="165"/>
        <end position="188"/>
    </location>
</feature>
<feature type="transmembrane region" description="Helical" evidence="6">
    <location>
        <begin position="471"/>
        <end position="494"/>
    </location>
</feature>
<evidence type="ECO:0000256" key="4">
    <source>
        <dbReference type="ARBA" id="ARBA00023136"/>
    </source>
</evidence>
<comment type="subcellular location">
    <subcellularLocation>
        <location evidence="1">Membrane</location>
        <topology evidence="1">Multi-pass membrane protein</topology>
    </subcellularLocation>
</comment>
<feature type="transmembrane region" description="Helical" evidence="6">
    <location>
        <begin position="194"/>
        <end position="219"/>
    </location>
</feature>
<feature type="transmembrane region" description="Helical" evidence="6">
    <location>
        <begin position="438"/>
        <end position="459"/>
    </location>
</feature>
<dbReference type="OrthoDB" id="194139at2759"/>
<evidence type="ECO:0000256" key="3">
    <source>
        <dbReference type="ARBA" id="ARBA00022989"/>
    </source>
</evidence>
<dbReference type="InterPro" id="IPR036259">
    <property type="entry name" value="MFS_trans_sf"/>
</dbReference>
<evidence type="ECO:0000256" key="5">
    <source>
        <dbReference type="SAM" id="MobiDB-lite"/>
    </source>
</evidence>
<evidence type="ECO:0000313" key="8">
    <source>
        <dbReference type="Proteomes" id="UP000799441"/>
    </source>
</evidence>
<dbReference type="AlphaFoldDB" id="A0A9P4QFY6"/>
<dbReference type="InterPro" id="IPR011701">
    <property type="entry name" value="MFS"/>
</dbReference>
<keyword evidence="2 6" id="KW-0812">Transmembrane</keyword>
<feature type="transmembrane region" description="Helical" evidence="6">
    <location>
        <begin position="338"/>
        <end position="362"/>
    </location>
</feature>
<name>A0A9P4QFY6_9PEZI</name>
<dbReference type="Pfam" id="PF07690">
    <property type="entry name" value="MFS_1"/>
    <property type="match status" value="1"/>
</dbReference>
<keyword evidence="8" id="KW-1185">Reference proteome</keyword>
<proteinExistence type="predicted"/>
<dbReference type="EMBL" id="MU003773">
    <property type="protein sequence ID" value="KAF2723997.1"/>
    <property type="molecule type" value="Genomic_DNA"/>
</dbReference>
<dbReference type="GO" id="GO:0016020">
    <property type="term" value="C:membrane"/>
    <property type="evidence" value="ECO:0007669"/>
    <property type="project" value="UniProtKB-SubCell"/>
</dbReference>
<comment type="caution">
    <text evidence="7">The sequence shown here is derived from an EMBL/GenBank/DDBJ whole genome shotgun (WGS) entry which is preliminary data.</text>
</comment>
<sequence length="538" mass="58199">MPAKQATVCSLGLGSQEDHSDSTHAYASETSPLLSHGNVVHEDDGNGKQESSRLSHRLIVIAMMLTLLVMSCGDKLVESPQQRIMESIVCYKYYEKVDPSKLLASRETVGAGAIGGVPEMLCKVDPVQDTLAKLNGYQQLFDGLPSLLLALPFGWAADHFGRRPIVLMGLVAFGVRQVVIDVVLWYWQVFDIKFVWLSAATGIMGGGEIAVAGILVVVMSDVTHVDERATLFLQMVAANLGAGLVMPIAAAWLMRINPWIPTLCGTILMIAATTIYLPVPETLNYANCASLDLMTMPEINDAAYGTGEISSNAGLPIGKLWLGRFKSARAVFTRDWRVPALILTYTAHYLCAAVTPLLMQYISRRYSVSFSEATLIVTVRAAVNVVLLLVILPGLSHVITVRWRLTPQRKDLILSRVSAVFWCLGYFLIGFAPNIAGIVVALAIGSLGVGVSMLIRAFLTSLVPSNQVARVYACISIVDTVGVMIYSPLLAWLFEVGLGIGDKWVGLPFHALGLITTGIVAVTFMVGLEKGEDEEVTT</sequence>
<dbReference type="Proteomes" id="UP000799441">
    <property type="component" value="Unassembled WGS sequence"/>
</dbReference>
<feature type="transmembrane region" description="Helical" evidence="6">
    <location>
        <begin position="413"/>
        <end position="432"/>
    </location>
</feature>
<gene>
    <name evidence="7" type="ORF">K431DRAFT_282262</name>
</gene>
<dbReference type="Gene3D" id="1.20.1250.20">
    <property type="entry name" value="MFS general substrate transporter like domains"/>
    <property type="match status" value="2"/>
</dbReference>
<accession>A0A9P4QFY6</accession>
<feature type="transmembrane region" description="Helical" evidence="6">
    <location>
        <begin position="259"/>
        <end position="277"/>
    </location>
</feature>
<dbReference type="PANTHER" id="PTHR23507:SF1">
    <property type="entry name" value="FI18259P1-RELATED"/>
    <property type="match status" value="1"/>
</dbReference>
<dbReference type="PANTHER" id="PTHR23507">
    <property type="entry name" value="ZGC:174356"/>
    <property type="match status" value="1"/>
</dbReference>
<organism evidence="7 8">
    <name type="scientific">Polychaeton citri CBS 116435</name>
    <dbReference type="NCBI Taxonomy" id="1314669"/>
    <lineage>
        <taxon>Eukaryota</taxon>
        <taxon>Fungi</taxon>
        <taxon>Dikarya</taxon>
        <taxon>Ascomycota</taxon>
        <taxon>Pezizomycotina</taxon>
        <taxon>Dothideomycetes</taxon>
        <taxon>Dothideomycetidae</taxon>
        <taxon>Capnodiales</taxon>
        <taxon>Capnodiaceae</taxon>
        <taxon>Polychaeton</taxon>
    </lineage>
</organism>
<protein>
    <submittedName>
        <fullName evidence="7">MFS general substrate transporter</fullName>
    </submittedName>
</protein>
<evidence type="ECO:0000256" key="6">
    <source>
        <dbReference type="SAM" id="Phobius"/>
    </source>
</evidence>
<evidence type="ECO:0000313" key="7">
    <source>
        <dbReference type="EMBL" id="KAF2723997.1"/>
    </source>
</evidence>
<feature type="transmembrane region" description="Helical" evidence="6">
    <location>
        <begin position="382"/>
        <end position="401"/>
    </location>
</feature>
<evidence type="ECO:0000256" key="2">
    <source>
        <dbReference type="ARBA" id="ARBA00022692"/>
    </source>
</evidence>